<dbReference type="Pfam" id="PF02322">
    <property type="entry name" value="Cyt_bd_oxida_II"/>
    <property type="match status" value="1"/>
</dbReference>
<dbReference type="NCBIfam" id="TIGR00203">
    <property type="entry name" value="cydB"/>
    <property type="match status" value="1"/>
</dbReference>
<dbReference type="GO" id="GO:0070069">
    <property type="term" value="C:cytochrome complex"/>
    <property type="evidence" value="ECO:0007669"/>
    <property type="project" value="TreeGrafter"/>
</dbReference>
<evidence type="ECO:0000256" key="3">
    <source>
        <dbReference type="ARBA" id="ARBA00022475"/>
    </source>
</evidence>
<evidence type="ECO:0000256" key="2">
    <source>
        <dbReference type="ARBA" id="ARBA00007543"/>
    </source>
</evidence>
<proteinExistence type="inferred from homology"/>
<feature type="transmembrane region" description="Helical" evidence="7">
    <location>
        <begin position="194"/>
        <end position="219"/>
    </location>
</feature>
<dbReference type="GO" id="GO:0016682">
    <property type="term" value="F:oxidoreductase activity, acting on diphenols and related substances as donors, oxygen as acceptor"/>
    <property type="evidence" value="ECO:0007669"/>
    <property type="project" value="TreeGrafter"/>
</dbReference>
<dbReference type="PIRSF" id="PIRSF000267">
    <property type="entry name" value="Cyt_oxidse_sub2"/>
    <property type="match status" value="1"/>
</dbReference>
<reference evidence="8 9" key="1">
    <citation type="submission" date="2014-03" db="EMBL/GenBank/DDBJ databases">
        <title>Bradyrhizobium valentinum sp. nov., isolated from effective nodules of Lupinus mariae-josephae, a lupine endemic of basic-lime soils in Eastern Spain.</title>
        <authorList>
            <person name="Duran D."/>
            <person name="Rey L."/>
            <person name="Navarro A."/>
            <person name="Busquets A."/>
            <person name="Imperial J."/>
            <person name="Ruiz-Argueso T."/>
        </authorList>
    </citation>
    <scope>NUCLEOTIDE SEQUENCE [LARGE SCALE GENOMIC DNA]</scope>
    <source>
        <strain evidence="8 9">Ro19</strain>
    </source>
</reference>
<dbReference type="RefSeq" id="WP_057841265.1">
    <property type="nucleotide sequence ID" value="NZ_LLYA01000001.1"/>
</dbReference>
<feature type="transmembrane region" description="Helical" evidence="7">
    <location>
        <begin position="303"/>
        <end position="325"/>
    </location>
</feature>
<keyword evidence="3" id="KW-1003">Cell membrane</keyword>
<name>A0A0R3NDY7_9BRAD</name>
<feature type="transmembrane region" description="Helical" evidence="7">
    <location>
        <begin position="225"/>
        <end position="249"/>
    </location>
</feature>
<keyword evidence="5 7" id="KW-1133">Transmembrane helix</keyword>
<sequence>MNIAVDLATVWAFIIAFAVFVYVVMDGFDLGLGILFPLFPEKRDRDVIMNSVAPVWDGNETWLVLGGGGLMAAFPLAYAVLMPALYTPMIAMLLGLVFRGVAFEFRWRTTKERNKWDIAFFGGSLLATLAQGIALGAILQGVHVEGRHYAGGWWDWLTPFSILTGVALVIGYALLGATWLVMKTEGELRDRAYHLSWVLLLAMLGAIAAVSIATPFLHIQYTERWFAWPNVLMTAQVPISVAVVTALLLRSLANKYDYQPFFLTLALFALSYAGLGISMYPYIVPQSITIWQAAAPENSQLFMLVGVAGLIPLILGYTAWAYWVFRGKVKPESGYH</sequence>
<dbReference type="AlphaFoldDB" id="A0A0R3NDY7"/>
<accession>A0A0R3NDY7</accession>
<dbReference type="PANTHER" id="PTHR43141">
    <property type="entry name" value="CYTOCHROME BD2 SUBUNIT II"/>
    <property type="match status" value="1"/>
</dbReference>
<feature type="transmembrane region" description="Helical" evidence="7">
    <location>
        <begin position="261"/>
        <end position="283"/>
    </location>
</feature>
<evidence type="ECO:0000256" key="7">
    <source>
        <dbReference type="SAM" id="Phobius"/>
    </source>
</evidence>
<feature type="transmembrane region" description="Helical" evidence="7">
    <location>
        <begin position="160"/>
        <end position="182"/>
    </location>
</feature>
<dbReference type="EMBL" id="LLYA01000001">
    <property type="protein sequence ID" value="KRR30385.1"/>
    <property type="molecule type" value="Genomic_DNA"/>
</dbReference>
<evidence type="ECO:0000256" key="5">
    <source>
        <dbReference type="ARBA" id="ARBA00022989"/>
    </source>
</evidence>
<evidence type="ECO:0000256" key="4">
    <source>
        <dbReference type="ARBA" id="ARBA00022692"/>
    </source>
</evidence>
<dbReference type="InterPro" id="IPR003317">
    <property type="entry name" value="Cyt-d_oxidase_su2"/>
</dbReference>
<evidence type="ECO:0000313" key="9">
    <source>
        <dbReference type="Proteomes" id="UP000052023"/>
    </source>
</evidence>
<evidence type="ECO:0000313" key="8">
    <source>
        <dbReference type="EMBL" id="KRR30385.1"/>
    </source>
</evidence>
<comment type="similarity">
    <text evidence="2">Belongs to the cytochrome ubiquinol oxidase subunit 2 family.</text>
</comment>
<comment type="caution">
    <text evidence="8">The sequence shown here is derived from an EMBL/GenBank/DDBJ whole genome shotgun (WGS) entry which is preliminary data.</text>
</comment>
<evidence type="ECO:0000256" key="6">
    <source>
        <dbReference type="ARBA" id="ARBA00023136"/>
    </source>
</evidence>
<dbReference type="PANTHER" id="PTHR43141:SF4">
    <property type="entry name" value="CYTOCHROME BD2 SUBUNIT II"/>
    <property type="match status" value="1"/>
</dbReference>
<evidence type="ECO:0000256" key="1">
    <source>
        <dbReference type="ARBA" id="ARBA00004651"/>
    </source>
</evidence>
<comment type="subcellular location">
    <subcellularLocation>
        <location evidence="1">Cell membrane</location>
        <topology evidence="1">Multi-pass membrane protein</topology>
    </subcellularLocation>
</comment>
<feature type="transmembrane region" description="Helical" evidence="7">
    <location>
        <begin position="12"/>
        <end position="39"/>
    </location>
</feature>
<keyword evidence="9" id="KW-1185">Reference proteome</keyword>
<dbReference type="Proteomes" id="UP000052023">
    <property type="component" value="Unassembled WGS sequence"/>
</dbReference>
<dbReference type="GO" id="GO:0005886">
    <property type="term" value="C:plasma membrane"/>
    <property type="evidence" value="ECO:0007669"/>
    <property type="project" value="UniProtKB-SubCell"/>
</dbReference>
<protein>
    <submittedName>
        <fullName evidence="8">Ubiquinol oxidase subunit II</fullName>
    </submittedName>
</protein>
<keyword evidence="4 7" id="KW-0812">Transmembrane</keyword>
<feature type="transmembrane region" description="Helical" evidence="7">
    <location>
        <begin position="86"/>
        <end position="106"/>
    </location>
</feature>
<feature type="transmembrane region" description="Helical" evidence="7">
    <location>
        <begin position="118"/>
        <end position="140"/>
    </location>
</feature>
<keyword evidence="6 7" id="KW-0472">Membrane</keyword>
<dbReference type="GO" id="GO:0009055">
    <property type="term" value="F:electron transfer activity"/>
    <property type="evidence" value="ECO:0007669"/>
    <property type="project" value="TreeGrafter"/>
</dbReference>
<gene>
    <name evidence="8" type="ORF">CQ13_01690</name>
</gene>
<dbReference type="OrthoDB" id="9776710at2"/>
<dbReference type="GO" id="GO:0019646">
    <property type="term" value="P:aerobic electron transport chain"/>
    <property type="evidence" value="ECO:0007669"/>
    <property type="project" value="TreeGrafter"/>
</dbReference>
<organism evidence="8 9">
    <name type="scientific">Bradyrhizobium retamae</name>
    <dbReference type="NCBI Taxonomy" id="1300035"/>
    <lineage>
        <taxon>Bacteria</taxon>
        <taxon>Pseudomonadati</taxon>
        <taxon>Pseudomonadota</taxon>
        <taxon>Alphaproteobacteria</taxon>
        <taxon>Hyphomicrobiales</taxon>
        <taxon>Nitrobacteraceae</taxon>
        <taxon>Bradyrhizobium</taxon>
    </lineage>
</organism>